<evidence type="ECO:0000313" key="2">
    <source>
        <dbReference type="Proteomes" id="UP000002207"/>
    </source>
</evidence>
<evidence type="ECO:0000313" key="1">
    <source>
        <dbReference type="EMBL" id="ACO34243.1"/>
    </source>
</evidence>
<dbReference type="Pfam" id="PF06296">
    <property type="entry name" value="RelE"/>
    <property type="match status" value="1"/>
</dbReference>
<protein>
    <recommendedName>
        <fullName evidence="3">Toxin-antitoxin system, toxin component, RelE family</fullName>
    </recommendedName>
</protein>
<dbReference type="eggNOG" id="COG4737">
    <property type="taxonomic scope" value="Bacteria"/>
</dbReference>
<dbReference type="RefSeq" id="WP_015896765.1">
    <property type="nucleotide sequence ID" value="NC_012483.1"/>
</dbReference>
<dbReference type="AlphaFoldDB" id="C1F785"/>
<dbReference type="HOGENOM" id="CLU_132631_1_0_0"/>
<accession>C1F785</accession>
<dbReference type="Proteomes" id="UP000002207">
    <property type="component" value="Chromosome"/>
</dbReference>
<dbReference type="InterPro" id="IPR009387">
    <property type="entry name" value="HigB-2"/>
</dbReference>
<sequence length="142" mass="15739">MAPSAILFPLRPSSPKTLPVYKTKPFTRFAKKARIADADLWRAAQQVNQGLMDADLGGGVIKQRIARAGEGKSGGSRTIILFRKNNRAVYVYGFEKKDLANIKPDELEAFRELAEVILGYTSAEIAKRVKDGALFEVEEPEE</sequence>
<proteinExistence type="predicted"/>
<dbReference type="PIRSF" id="PIRSF018634">
    <property type="entry name" value="UCP018634"/>
    <property type="match status" value="1"/>
</dbReference>
<dbReference type="InParanoid" id="C1F785"/>
<organism evidence="1 2">
    <name type="scientific">Acidobacterium capsulatum (strain ATCC 51196 / DSM 11244 / BCRC 80197 / JCM 7670 / NBRC 15755 / NCIMB 13165 / 161)</name>
    <dbReference type="NCBI Taxonomy" id="240015"/>
    <lineage>
        <taxon>Bacteria</taxon>
        <taxon>Pseudomonadati</taxon>
        <taxon>Acidobacteriota</taxon>
        <taxon>Terriglobia</taxon>
        <taxon>Terriglobales</taxon>
        <taxon>Acidobacteriaceae</taxon>
        <taxon>Acidobacterium</taxon>
    </lineage>
</organism>
<dbReference type="KEGG" id="aca:ACP_1640"/>
<keyword evidence="2" id="KW-1185">Reference proteome</keyword>
<dbReference type="STRING" id="240015.ACP_1640"/>
<dbReference type="EMBL" id="CP001472">
    <property type="protein sequence ID" value="ACO34243.1"/>
    <property type="molecule type" value="Genomic_DNA"/>
</dbReference>
<evidence type="ECO:0008006" key="3">
    <source>
        <dbReference type="Google" id="ProtNLM"/>
    </source>
</evidence>
<reference evidence="1 2" key="1">
    <citation type="journal article" date="2009" name="Appl. Environ. Microbiol.">
        <title>Three genomes from the phylum Acidobacteria provide insight into the lifestyles of these microorganisms in soils.</title>
        <authorList>
            <person name="Ward N.L."/>
            <person name="Challacombe J.F."/>
            <person name="Janssen P.H."/>
            <person name="Henrissat B."/>
            <person name="Coutinho P.M."/>
            <person name="Wu M."/>
            <person name="Xie G."/>
            <person name="Haft D.H."/>
            <person name="Sait M."/>
            <person name="Badger J."/>
            <person name="Barabote R.D."/>
            <person name="Bradley B."/>
            <person name="Brettin T.S."/>
            <person name="Brinkac L.M."/>
            <person name="Bruce D."/>
            <person name="Creasy T."/>
            <person name="Daugherty S.C."/>
            <person name="Davidsen T.M."/>
            <person name="DeBoy R.T."/>
            <person name="Detter J.C."/>
            <person name="Dodson R.J."/>
            <person name="Durkin A.S."/>
            <person name="Ganapathy A."/>
            <person name="Gwinn-Giglio M."/>
            <person name="Han C.S."/>
            <person name="Khouri H."/>
            <person name="Kiss H."/>
            <person name="Kothari S.P."/>
            <person name="Madupu R."/>
            <person name="Nelson K.E."/>
            <person name="Nelson W.C."/>
            <person name="Paulsen I."/>
            <person name="Penn K."/>
            <person name="Ren Q."/>
            <person name="Rosovitz M.J."/>
            <person name="Selengut J.D."/>
            <person name="Shrivastava S."/>
            <person name="Sullivan S.A."/>
            <person name="Tapia R."/>
            <person name="Thompson L.S."/>
            <person name="Watkins K.L."/>
            <person name="Yang Q."/>
            <person name="Yu C."/>
            <person name="Zafar N."/>
            <person name="Zhou L."/>
            <person name="Kuske C.R."/>
        </authorList>
    </citation>
    <scope>NUCLEOTIDE SEQUENCE [LARGE SCALE GENOMIC DNA]</scope>
    <source>
        <strain evidence="2">ATCC 51196 / DSM 11244 / BCRC 80197 / JCM 7670 / NBRC 15755 / NCIMB 13165 / 161</strain>
    </source>
</reference>
<gene>
    <name evidence="1" type="ordered locus">ACP_1640</name>
</gene>
<name>C1F785_ACIC5</name>